<keyword evidence="1" id="KW-1133">Transmembrane helix</keyword>
<keyword evidence="1" id="KW-0812">Transmembrane</keyword>
<keyword evidence="3" id="KW-1185">Reference proteome</keyword>
<dbReference type="RefSeq" id="WP_038660264.1">
    <property type="nucleotide sequence ID" value="NZ_CP009571.1"/>
</dbReference>
<feature type="transmembrane region" description="Helical" evidence="1">
    <location>
        <begin position="264"/>
        <end position="283"/>
    </location>
</feature>
<feature type="transmembrane region" description="Helical" evidence="1">
    <location>
        <begin position="319"/>
        <end position="335"/>
    </location>
</feature>
<dbReference type="EMBL" id="CP009571">
    <property type="protein sequence ID" value="AIT05857.1"/>
    <property type="molecule type" value="Genomic_DNA"/>
</dbReference>
<evidence type="ECO:0000313" key="2">
    <source>
        <dbReference type="EMBL" id="AIT05857.1"/>
    </source>
</evidence>
<dbReference type="InterPro" id="IPR029044">
    <property type="entry name" value="Nucleotide-diphossugar_trans"/>
</dbReference>
<dbReference type="AlphaFoldDB" id="A0A097EE67"/>
<name>A0A097EE67_9SPHN</name>
<dbReference type="STRING" id="1549858.MC45_04930"/>
<feature type="transmembrane region" description="Helical" evidence="1">
    <location>
        <begin position="234"/>
        <end position="258"/>
    </location>
</feature>
<evidence type="ECO:0000313" key="3">
    <source>
        <dbReference type="Proteomes" id="UP000033200"/>
    </source>
</evidence>
<dbReference type="KEGG" id="stax:MC45_04930"/>
<dbReference type="SUPFAM" id="SSF53448">
    <property type="entry name" value="Nucleotide-diphospho-sugar transferases"/>
    <property type="match status" value="1"/>
</dbReference>
<dbReference type="eggNOG" id="ENOG5031BDD">
    <property type="taxonomic scope" value="Bacteria"/>
</dbReference>
<sequence>MLAGLLFAMHDADDRPAMLTATLPFGGVTLIEYQARLLIASGASQIVILVARLTPELLGAISRIGKRGVAVDTVRTAAEAAEKLHPLARVLMLADGLTTTAETLAALARDGGDALLVMPEDQAALGYERVGSGMVWAGVARLDPRRLAELAAMPRDYDVQSTLVRLASQAHAVHVLLPQEAIRGGHGVGHAAAALEARGRTVLAAMISGRSGWFERFVTAPLARTVIPLLVPRAVPATAVAAGAGVVGVLGLTLIAIAYPGSGLLLTVLGTLGLSLAATLADLRDEPAAERWLQRLAGGLPALAALFYGRQAAQAQADGAPEILAIGLVLLAVLGERALGHRPRRSWWGSAPAYLLLLWCGAIVSAPAVGLGLAAVYAAATLAAAIERLRRHP</sequence>
<accession>A0A097EE67</accession>
<proteinExistence type="predicted"/>
<feature type="transmembrane region" description="Helical" evidence="1">
    <location>
        <begin position="295"/>
        <end position="313"/>
    </location>
</feature>
<reference evidence="2 3" key="1">
    <citation type="submission" date="2014-09" db="EMBL/GenBank/DDBJ databases">
        <title>Using Illumina technology Improving SMRT sequencing Genome Assembly by RASTools.</title>
        <authorList>
            <person name="Zhou Y."/>
            <person name="Ma T."/>
            <person name="Liu T."/>
        </authorList>
    </citation>
    <scope>NUCLEOTIDE SEQUENCE [LARGE SCALE GENOMIC DNA]</scope>
    <source>
        <strain evidence="2 3">ATCC 55669</strain>
    </source>
</reference>
<protein>
    <submittedName>
        <fullName evidence="2">Uncharacterized protein</fullName>
    </submittedName>
</protein>
<evidence type="ECO:0000256" key="1">
    <source>
        <dbReference type="SAM" id="Phobius"/>
    </source>
</evidence>
<gene>
    <name evidence="2" type="ORF">MC45_04930</name>
</gene>
<dbReference type="HOGENOM" id="CLU_055997_0_0_5"/>
<dbReference type="Proteomes" id="UP000033200">
    <property type="component" value="Chromosome"/>
</dbReference>
<keyword evidence="1" id="KW-0472">Membrane</keyword>
<organism evidence="2 3">
    <name type="scientific">Sphingomonas taxi</name>
    <dbReference type="NCBI Taxonomy" id="1549858"/>
    <lineage>
        <taxon>Bacteria</taxon>
        <taxon>Pseudomonadati</taxon>
        <taxon>Pseudomonadota</taxon>
        <taxon>Alphaproteobacteria</taxon>
        <taxon>Sphingomonadales</taxon>
        <taxon>Sphingomonadaceae</taxon>
        <taxon>Sphingomonas</taxon>
    </lineage>
</organism>